<evidence type="ECO:0000313" key="2">
    <source>
        <dbReference type="Proteomes" id="UP001215598"/>
    </source>
</evidence>
<comment type="caution">
    <text evidence="1">The sequence shown here is derived from an EMBL/GenBank/DDBJ whole genome shotgun (WGS) entry which is preliminary data.</text>
</comment>
<dbReference type="EMBL" id="JARKIB010000110">
    <property type="protein sequence ID" value="KAJ7738743.1"/>
    <property type="molecule type" value="Genomic_DNA"/>
</dbReference>
<accession>A0AAD7IAJ2</accession>
<name>A0AAD7IAJ2_9AGAR</name>
<gene>
    <name evidence="1" type="ORF">B0H16DRAFT_1465593</name>
</gene>
<proteinExistence type="predicted"/>
<protein>
    <submittedName>
        <fullName evidence="1">Uncharacterized protein</fullName>
    </submittedName>
</protein>
<sequence length="222" mass="24763">MTYRYLKARHCAHLVHLGETRTRHGLQDKELMDRWFLAQQQDQFRDDVFLRGFLNMSDVGAGQVLAQLHCVTFPAERRGEGAEEHLLFLKASAPPSSGLEGAAAESPVVIMDYYGKSNTHRDAPLWTQMSCTMSFRMQRGAAAKLFSTLALAPNNLLEPGLSKEIIDWAGLAAAGTQYANKVQAPETPRKTVNLIVPRRPRKSGDVARYISSNPPVPWRLFG</sequence>
<dbReference type="Proteomes" id="UP001215598">
    <property type="component" value="Unassembled WGS sequence"/>
</dbReference>
<dbReference type="AlphaFoldDB" id="A0AAD7IAJ2"/>
<keyword evidence="2" id="KW-1185">Reference proteome</keyword>
<evidence type="ECO:0000313" key="1">
    <source>
        <dbReference type="EMBL" id="KAJ7738743.1"/>
    </source>
</evidence>
<organism evidence="1 2">
    <name type="scientific">Mycena metata</name>
    <dbReference type="NCBI Taxonomy" id="1033252"/>
    <lineage>
        <taxon>Eukaryota</taxon>
        <taxon>Fungi</taxon>
        <taxon>Dikarya</taxon>
        <taxon>Basidiomycota</taxon>
        <taxon>Agaricomycotina</taxon>
        <taxon>Agaricomycetes</taxon>
        <taxon>Agaricomycetidae</taxon>
        <taxon>Agaricales</taxon>
        <taxon>Marasmiineae</taxon>
        <taxon>Mycenaceae</taxon>
        <taxon>Mycena</taxon>
    </lineage>
</organism>
<reference evidence="1" key="1">
    <citation type="submission" date="2023-03" db="EMBL/GenBank/DDBJ databases">
        <title>Massive genome expansion in bonnet fungi (Mycena s.s.) driven by repeated elements and novel gene families across ecological guilds.</title>
        <authorList>
            <consortium name="Lawrence Berkeley National Laboratory"/>
            <person name="Harder C.B."/>
            <person name="Miyauchi S."/>
            <person name="Viragh M."/>
            <person name="Kuo A."/>
            <person name="Thoen E."/>
            <person name="Andreopoulos B."/>
            <person name="Lu D."/>
            <person name="Skrede I."/>
            <person name="Drula E."/>
            <person name="Henrissat B."/>
            <person name="Morin E."/>
            <person name="Kohler A."/>
            <person name="Barry K."/>
            <person name="LaButti K."/>
            <person name="Morin E."/>
            <person name="Salamov A."/>
            <person name="Lipzen A."/>
            <person name="Mereny Z."/>
            <person name="Hegedus B."/>
            <person name="Baldrian P."/>
            <person name="Stursova M."/>
            <person name="Weitz H."/>
            <person name="Taylor A."/>
            <person name="Grigoriev I.V."/>
            <person name="Nagy L.G."/>
            <person name="Martin F."/>
            <person name="Kauserud H."/>
        </authorList>
    </citation>
    <scope>NUCLEOTIDE SEQUENCE</scope>
    <source>
        <strain evidence="1">CBHHK182m</strain>
    </source>
</reference>